<gene>
    <name evidence="1" type="ORF">RI845_07350</name>
</gene>
<accession>A0ABY9TNP3</accession>
<proteinExistence type="predicted"/>
<reference evidence="2" key="1">
    <citation type="submission" date="2023-09" db="EMBL/GenBank/DDBJ databases">
        <authorList>
            <person name="Li S."/>
            <person name="Li X."/>
            <person name="Zhang C."/>
            <person name="Zhao Z."/>
        </authorList>
    </citation>
    <scope>NUCLEOTIDE SEQUENCE [LARGE SCALE GENOMIC DNA]</scope>
    <source>
        <strain evidence="2">SQ345</strain>
    </source>
</reference>
<evidence type="ECO:0000313" key="1">
    <source>
        <dbReference type="EMBL" id="WNC69943.1"/>
    </source>
</evidence>
<organism evidence="1 2">
    <name type="scientific">Thalassotalea nanhaiensis</name>
    <dbReference type="NCBI Taxonomy" id="3065648"/>
    <lineage>
        <taxon>Bacteria</taxon>
        <taxon>Pseudomonadati</taxon>
        <taxon>Pseudomonadota</taxon>
        <taxon>Gammaproteobacteria</taxon>
        <taxon>Alteromonadales</taxon>
        <taxon>Colwelliaceae</taxon>
        <taxon>Thalassotalea</taxon>
    </lineage>
</organism>
<dbReference type="Proteomes" id="UP001248581">
    <property type="component" value="Chromosome"/>
</dbReference>
<dbReference type="RefSeq" id="WP_348389085.1">
    <property type="nucleotide sequence ID" value="NZ_CP134146.1"/>
</dbReference>
<sequence length="66" mass="7560">MRKLKPSQYLAEYYPGAGYCTKTVINWIKRGKIKGEQTPTDRWLVVVEDSKSTKITELVKLLEASV</sequence>
<protein>
    <recommendedName>
        <fullName evidence="3">DNA-binding protein</fullName>
    </recommendedName>
</protein>
<name>A0ABY9TNP3_9GAMM</name>
<evidence type="ECO:0000313" key="2">
    <source>
        <dbReference type="Proteomes" id="UP001248581"/>
    </source>
</evidence>
<dbReference type="EMBL" id="CP134146">
    <property type="protein sequence ID" value="WNC69943.1"/>
    <property type="molecule type" value="Genomic_DNA"/>
</dbReference>
<keyword evidence="2" id="KW-1185">Reference proteome</keyword>
<evidence type="ECO:0008006" key="3">
    <source>
        <dbReference type="Google" id="ProtNLM"/>
    </source>
</evidence>